<protein>
    <submittedName>
        <fullName evidence="2">Uncharacterized protein</fullName>
    </submittedName>
</protein>
<dbReference type="Proteomes" id="UP000287033">
    <property type="component" value="Unassembled WGS sequence"/>
</dbReference>
<sequence length="54" mass="5956">MTSATHTCCHSPLARCVTKPQRGGRRKTLAPGVSPSPPVREVLSYRFRTPNVHL</sequence>
<reference evidence="2 3" key="1">
    <citation type="journal article" date="2018" name="Nat. Ecol. Evol.">
        <title>Shark genomes provide insights into elasmobranch evolution and the origin of vertebrates.</title>
        <authorList>
            <person name="Hara Y"/>
            <person name="Yamaguchi K"/>
            <person name="Onimaru K"/>
            <person name="Kadota M"/>
            <person name="Koyanagi M"/>
            <person name="Keeley SD"/>
            <person name="Tatsumi K"/>
            <person name="Tanaka K"/>
            <person name="Motone F"/>
            <person name="Kageyama Y"/>
            <person name="Nozu R"/>
            <person name="Adachi N"/>
            <person name="Nishimura O"/>
            <person name="Nakagawa R"/>
            <person name="Tanegashima C"/>
            <person name="Kiyatake I"/>
            <person name="Matsumoto R"/>
            <person name="Murakumo K"/>
            <person name="Nishida K"/>
            <person name="Terakita A"/>
            <person name="Kuratani S"/>
            <person name="Sato K"/>
            <person name="Hyodo S Kuraku.S."/>
        </authorList>
    </citation>
    <scope>NUCLEOTIDE SEQUENCE [LARGE SCALE GENOMIC DNA]</scope>
</reference>
<organism evidence="2 3">
    <name type="scientific">Chiloscyllium punctatum</name>
    <name type="common">Brownbanded bambooshark</name>
    <name type="synonym">Hemiscyllium punctatum</name>
    <dbReference type="NCBI Taxonomy" id="137246"/>
    <lineage>
        <taxon>Eukaryota</taxon>
        <taxon>Metazoa</taxon>
        <taxon>Chordata</taxon>
        <taxon>Craniata</taxon>
        <taxon>Vertebrata</taxon>
        <taxon>Chondrichthyes</taxon>
        <taxon>Elasmobranchii</taxon>
        <taxon>Galeomorphii</taxon>
        <taxon>Galeoidea</taxon>
        <taxon>Orectolobiformes</taxon>
        <taxon>Hemiscylliidae</taxon>
        <taxon>Chiloscyllium</taxon>
    </lineage>
</organism>
<feature type="non-terminal residue" evidence="2">
    <location>
        <position position="54"/>
    </location>
</feature>
<dbReference type="EMBL" id="BEZZ01110516">
    <property type="protein sequence ID" value="GCC43835.1"/>
    <property type="molecule type" value="Genomic_DNA"/>
</dbReference>
<gene>
    <name evidence="2" type="ORF">chiPu_0027679</name>
</gene>
<evidence type="ECO:0000313" key="3">
    <source>
        <dbReference type="Proteomes" id="UP000287033"/>
    </source>
</evidence>
<proteinExistence type="predicted"/>
<keyword evidence="3" id="KW-1185">Reference proteome</keyword>
<comment type="caution">
    <text evidence="2">The sequence shown here is derived from an EMBL/GenBank/DDBJ whole genome shotgun (WGS) entry which is preliminary data.</text>
</comment>
<name>A0A401TMG7_CHIPU</name>
<evidence type="ECO:0000256" key="1">
    <source>
        <dbReference type="SAM" id="MobiDB-lite"/>
    </source>
</evidence>
<dbReference type="AlphaFoldDB" id="A0A401TMG7"/>
<feature type="region of interest" description="Disordered" evidence="1">
    <location>
        <begin position="19"/>
        <end position="38"/>
    </location>
</feature>
<evidence type="ECO:0000313" key="2">
    <source>
        <dbReference type="EMBL" id="GCC43835.1"/>
    </source>
</evidence>
<accession>A0A401TMG7</accession>